<feature type="domain" description="GDNF/GAS1" evidence="8">
    <location>
        <begin position="42"/>
        <end position="117"/>
    </location>
</feature>
<dbReference type="Proteomes" id="UP000221080">
    <property type="component" value="Chromosome 28"/>
</dbReference>
<reference evidence="11" key="3">
    <citation type="submission" date="2025-04" db="UniProtKB">
        <authorList>
            <consortium name="RefSeq"/>
        </authorList>
    </citation>
    <scope>IDENTIFICATION</scope>
    <source>
        <tissue evidence="11">Blood</tissue>
    </source>
</reference>
<feature type="compositionally biased region" description="Acidic residues" evidence="6">
    <location>
        <begin position="217"/>
        <end position="237"/>
    </location>
</feature>
<dbReference type="InterPro" id="IPR039596">
    <property type="entry name" value="GAS1"/>
</dbReference>
<evidence type="ECO:0000256" key="7">
    <source>
        <dbReference type="SAM" id="SignalP"/>
    </source>
</evidence>
<feature type="chain" id="PRO_5013540254" evidence="7">
    <location>
        <begin position="33"/>
        <end position="283"/>
    </location>
</feature>
<gene>
    <name evidence="9" type="primary">GAS1</name>
    <name evidence="11" type="synonym">gas1b</name>
</gene>
<evidence type="ECO:0000256" key="1">
    <source>
        <dbReference type="ARBA" id="ARBA00004236"/>
    </source>
</evidence>
<dbReference type="GO" id="GO:0005886">
    <property type="term" value="C:plasma membrane"/>
    <property type="evidence" value="ECO:0007669"/>
    <property type="project" value="UniProtKB-SubCell"/>
</dbReference>
<dbReference type="CTD" id="777760"/>
<dbReference type="GO" id="GO:0051726">
    <property type="term" value="P:regulation of cell cycle"/>
    <property type="evidence" value="ECO:0007669"/>
    <property type="project" value="InterPro"/>
</dbReference>
<dbReference type="PANTHER" id="PTHR16840">
    <property type="entry name" value="GROWTH ARREST-SPECIFIC PROTEIN 1"/>
    <property type="match status" value="1"/>
</dbReference>
<evidence type="ECO:0000256" key="5">
    <source>
        <dbReference type="ARBA" id="ARBA00023180"/>
    </source>
</evidence>
<reference evidence="9" key="1">
    <citation type="journal article" date="2012" name="BMC Genomics">
        <title>Efficient assembly and annotation of the transcriptome of catfish by RNA-Seq analysis of a doubled haploid homozygote.</title>
        <authorList>
            <person name="Liu S."/>
            <person name="Zhang Y."/>
            <person name="Zhou Z."/>
            <person name="Waldbieser G."/>
            <person name="Sun F."/>
            <person name="Lu J."/>
            <person name="Zhang J."/>
            <person name="Jiang Y."/>
            <person name="Zhang H."/>
            <person name="Wang X."/>
            <person name="Rajendran K.V."/>
            <person name="Khoo L."/>
            <person name="Kucuktas H."/>
            <person name="Peatman E."/>
            <person name="Liu Z."/>
        </authorList>
    </citation>
    <scope>NUCLEOTIDE SEQUENCE</scope>
    <source>
        <tissue evidence="9">Mixed</tissue>
    </source>
</reference>
<feature type="signal peptide" evidence="7">
    <location>
        <begin position="1"/>
        <end position="32"/>
    </location>
</feature>
<dbReference type="OrthoDB" id="5950623at2759"/>
<evidence type="ECO:0000313" key="11">
    <source>
        <dbReference type="RefSeq" id="XP_017315886.1"/>
    </source>
</evidence>
<dbReference type="EMBL" id="JT409266">
    <property type="protein sequence ID" value="AHH38610.1"/>
    <property type="molecule type" value="mRNA"/>
</dbReference>
<evidence type="ECO:0000256" key="2">
    <source>
        <dbReference type="ARBA" id="ARBA00022475"/>
    </source>
</evidence>
<dbReference type="Pfam" id="PF02351">
    <property type="entry name" value="GDNF"/>
    <property type="match status" value="1"/>
</dbReference>
<sequence>MPINTCGAISILPLWIWTAGLTLVCFDALVGASPAHGHRLICWQAIMKCQSEPECHYAYRQYMRACGPVINGHKKCPSHCVSSIVQLNLTVNGPGLEHCECAADTVCVSAKRAIEPCMPRISRTGCTEARRACEGDTDCSAAMRDYLFHCRELFGGERCSDECRRVIERMRSVPKARLLDTCECDGAERTICEHVKISMMSLCSDASDHRDAGSGFSDDEEELESDYDTEEYDEEDSAGGVSRAHTGLIMTSTIPDSNRVWAKSGLHPALLAWFWHCVFHSLV</sequence>
<proteinExistence type="evidence at transcript level"/>
<reference evidence="10" key="2">
    <citation type="journal article" date="2016" name="Nat. Commun.">
        <title>The channel catfish genome sequence provides insights into the evolution of scale formation in teleosts.</title>
        <authorList>
            <person name="Liu Z."/>
            <person name="Liu S."/>
            <person name="Yao J."/>
            <person name="Bao L."/>
            <person name="Zhang J."/>
            <person name="Li Y."/>
            <person name="Jiang C."/>
            <person name="Sun L."/>
            <person name="Wang R."/>
            <person name="Zhang Y."/>
            <person name="Zhou T."/>
            <person name="Zeng Q."/>
            <person name="Fu Q."/>
            <person name="Gao S."/>
            <person name="Li N."/>
            <person name="Koren S."/>
            <person name="Jiang Y."/>
            <person name="Zimin A."/>
            <person name="Xu P."/>
            <person name="Phillippy A.M."/>
            <person name="Geng X."/>
            <person name="Song L."/>
            <person name="Sun F."/>
            <person name="Li C."/>
            <person name="Wang X."/>
            <person name="Chen A."/>
            <person name="Jin Y."/>
            <person name="Yuan Z."/>
            <person name="Yang Y."/>
            <person name="Tan S."/>
            <person name="Peatman E."/>
            <person name="Lu J."/>
            <person name="Qin Z."/>
            <person name="Dunham R."/>
            <person name="Li Z."/>
            <person name="Sonstegard T."/>
            <person name="Feng J."/>
            <person name="Danzmann R.G."/>
            <person name="Schroeder S."/>
            <person name="Scheffler B."/>
            <person name="Duke M.V."/>
            <person name="Ballard L."/>
            <person name="Kucuktas H."/>
            <person name="Kaltenboeck L."/>
            <person name="Liu H."/>
            <person name="Armbruster J."/>
            <person name="Xie Y."/>
            <person name="Kirby M.L."/>
            <person name="Tian Y."/>
            <person name="Flanagan M.E."/>
            <person name="Mu W."/>
            <person name="Waldbieser G.C."/>
        </authorList>
    </citation>
    <scope>NUCLEOTIDE SEQUENCE [LARGE SCALE GENOMIC DNA]</scope>
    <source>
        <strain evidence="10">SDA103</strain>
    </source>
</reference>
<comment type="subcellular location">
    <subcellularLocation>
        <location evidence="1">Cell membrane</location>
    </subcellularLocation>
</comment>
<dbReference type="GeneID" id="108260269"/>
<dbReference type="InterPro" id="IPR016017">
    <property type="entry name" value="GDNF/GAS1"/>
</dbReference>
<dbReference type="RefSeq" id="XP_017315886.1">
    <property type="nucleotide sequence ID" value="XM_017460397.3"/>
</dbReference>
<keyword evidence="4" id="KW-0472">Membrane</keyword>
<evidence type="ECO:0000313" key="10">
    <source>
        <dbReference type="Proteomes" id="UP000221080"/>
    </source>
</evidence>
<keyword evidence="10" id="KW-1185">Reference proteome</keyword>
<keyword evidence="2" id="KW-1003">Cell membrane</keyword>
<dbReference type="KEGG" id="ipu:108260269"/>
<accession>W5U9T4</accession>
<evidence type="ECO:0000259" key="8">
    <source>
        <dbReference type="SMART" id="SM00907"/>
    </source>
</evidence>
<evidence type="ECO:0000313" key="9">
    <source>
        <dbReference type="EMBL" id="AHH38610.1"/>
    </source>
</evidence>
<feature type="region of interest" description="Disordered" evidence="6">
    <location>
        <begin position="212"/>
        <end position="240"/>
    </location>
</feature>
<organism evidence="9">
    <name type="scientific">Ictalurus punctatus</name>
    <name type="common">Channel catfish</name>
    <name type="synonym">Silurus punctatus</name>
    <dbReference type="NCBI Taxonomy" id="7998"/>
    <lineage>
        <taxon>Eukaryota</taxon>
        <taxon>Metazoa</taxon>
        <taxon>Chordata</taxon>
        <taxon>Craniata</taxon>
        <taxon>Vertebrata</taxon>
        <taxon>Euteleostomi</taxon>
        <taxon>Actinopterygii</taxon>
        <taxon>Neopterygii</taxon>
        <taxon>Teleostei</taxon>
        <taxon>Ostariophysi</taxon>
        <taxon>Siluriformes</taxon>
        <taxon>Ictaluridae</taxon>
        <taxon>Ictalurus</taxon>
    </lineage>
</organism>
<feature type="domain" description="GDNF/GAS1" evidence="8">
    <location>
        <begin position="126"/>
        <end position="203"/>
    </location>
</feature>
<dbReference type="AlphaFoldDB" id="W5U9T4"/>
<protein>
    <submittedName>
        <fullName evidence="9 11">Growth arrest-specific protein 1</fullName>
    </submittedName>
</protein>
<dbReference type="OMA" id="ESECHYA"/>
<evidence type="ECO:0000256" key="3">
    <source>
        <dbReference type="ARBA" id="ARBA00022729"/>
    </source>
</evidence>
<dbReference type="SMART" id="SM00907">
    <property type="entry name" value="GDNF"/>
    <property type="match status" value="2"/>
</dbReference>
<keyword evidence="5" id="KW-0325">Glycoprotein</keyword>
<dbReference type="STRING" id="7998.ENSIPUP00000009873"/>
<evidence type="ECO:0000256" key="6">
    <source>
        <dbReference type="SAM" id="MobiDB-lite"/>
    </source>
</evidence>
<keyword evidence="3 7" id="KW-0732">Signal</keyword>
<name>W5U9T4_ICTPU</name>
<dbReference type="GeneTree" id="ENSGT00390000001195"/>
<dbReference type="PANTHER" id="PTHR16840:SF7">
    <property type="entry name" value="GROWTH ARREST-SPECIFIC 1B"/>
    <property type="match status" value="1"/>
</dbReference>
<evidence type="ECO:0000256" key="4">
    <source>
        <dbReference type="ARBA" id="ARBA00023136"/>
    </source>
</evidence>